<name>A0A923LBR9_9FIRM</name>
<dbReference type="RefSeq" id="WP_186871873.1">
    <property type="nucleotide sequence ID" value="NZ_JACOOR010000003.1"/>
</dbReference>
<proteinExistence type="predicted"/>
<sequence>MQNLEQFLRLLTGHFDNREQFNQMQKAEKVYPLAEHVNTVCNDKIRNLPADFRGKFLVEESYYETNGKKHASAHLFLFTEEQDGVLLTSYEIPEGADKNSFTYASMEPVDYGDLKKSEKFTPALYREKDGVWEGGSTSQFTPVMKFRLWERFSEACLEVSESIEVNGRRTFGYDDPIRYKRV</sequence>
<evidence type="ECO:0000313" key="2">
    <source>
        <dbReference type="Proteomes" id="UP000649345"/>
    </source>
</evidence>
<keyword evidence="2" id="KW-1185">Reference proteome</keyword>
<dbReference type="Gene3D" id="2.40.128.590">
    <property type="entry name" value="CpcT/CpeT domain"/>
    <property type="match status" value="1"/>
</dbReference>
<organism evidence="1 2">
    <name type="scientific">Anaerosacchariphilus hominis</name>
    <dbReference type="NCBI Taxonomy" id="2763017"/>
    <lineage>
        <taxon>Bacteria</taxon>
        <taxon>Bacillati</taxon>
        <taxon>Bacillota</taxon>
        <taxon>Clostridia</taxon>
        <taxon>Lachnospirales</taxon>
        <taxon>Lachnospiraceae</taxon>
        <taxon>Anaerosacchariphilus</taxon>
    </lineage>
</organism>
<comment type="caution">
    <text evidence="1">The sequence shown here is derived from an EMBL/GenBank/DDBJ whole genome shotgun (WGS) entry which is preliminary data.</text>
</comment>
<gene>
    <name evidence="1" type="ORF">H8S44_06245</name>
</gene>
<dbReference type="AlphaFoldDB" id="A0A923LBR9"/>
<accession>A0A923LBR9</accession>
<protein>
    <submittedName>
        <fullName evidence="1">Uncharacterized protein</fullName>
    </submittedName>
</protein>
<reference evidence="1" key="1">
    <citation type="submission" date="2020-08" db="EMBL/GenBank/DDBJ databases">
        <title>Genome public.</title>
        <authorList>
            <person name="Liu C."/>
            <person name="Sun Q."/>
        </authorList>
    </citation>
    <scope>NUCLEOTIDE SEQUENCE</scope>
    <source>
        <strain evidence="1">NSJ-68</strain>
    </source>
</reference>
<evidence type="ECO:0000313" key="1">
    <source>
        <dbReference type="EMBL" id="MBC5659367.1"/>
    </source>
</evidence>
<dbReference type="Proteomes" id="UP000649345">
    <property type="component" value="Unassembled WGS sequence"/>
</dbReference>
<dbReference type="InterPro" id="IPR038672">
    <property type="entry name" value="CpcT/CpeT_sf"/>
</dbReference>
<dbReference type="EMBL" id="JACOOR010000003">
    <property type="protein sequence ID" value="MBC5659367.1"/>
    <property type="molecule type" value="Genomic_DNA"/>
</dbReference>